<dbReference type="PROSITE" id="PS51257">
    <property type="entry name" value="PROKAR_LIPOPROTEIN"/>
    <property type="match status" value="1"/>
</dbReference>
<dbReference type="Gene3D" id="2.30.30.240">
    <property type="entry name" value="PRC-barrel domain"/>
    <property type="match status" value="1"/>
</dbReference>
<dbReference type="InterPro" id="IPR027275">
    <property type="entry name" value="PRC-brl_dom"/>
</dbReference>
<accession>A0A7W9CII6</accession>
<gene>
    <name evidence="3" type="ORF">GGR13_001675</name>
</gene>
<keyword evidence="1" id="KW-0732">Signal</keyword>
<evidence type="ECO:0000313" key="4">
    <source>
        <dbReference type="Proteomes" id="UP000545037"/>
    </source>
</evidence>
<dbReference type="Proteomes" id="UP000545037">
    <property type="component" value="Unassembled WGS sequence"/>
</dbReference>
<evidence type="ECO:0000313" key="3">
    <source>
        <dbReference type="EMBL" id="MBB5746091.1"/>
    </source>
</evidence>
<feature type="domain" description="PRC-barrel" evidence="2">
    <location>
        <begin position="59"/>
        <end position="120"/>
    </location>
</feature>
<dbReference type="Pfam" id="PF05239">
    <property type="entry name" value="PRC"/>
    <property type="match status" value="1"/>
</dbReference>
<evidence type="ECO:0000259" key="2">
    <source>
        <dbReference type="Pfam" id="PF05239"/>
    </source>
</evidence>
<sequence length="144" mass="14593">MTRLLLAASALGLFGLAACDNTTDDVVQAPAPGAAPVAVSDIQAQTAQTTAALAFGMTRAELEDADVLSPANTDLGDVETLVLNANGDVESIVVELEGPGDREVVVPIAQFSSISQGNDKDLTTTLSATELAALPVWTGAAATR</sequence>
<protein>
    <recommendedName>
        <fullName evidence="2">PRC-barrel domain-containing protein</fullName>
    </recommendedName>
</protein>
<dbReference type="AlphaFoldDB" id="A0A7W9CII6"/>
<feature type="chain" id="PRO_5031197305" description="PRC-barrel domain-containing protein" evidence="1">
    <location>
        <begin position="20"/>
        <end position="144"/>
    </location>
</feature>
<organism evidence="3 4">
    <name type="scientific">Brevundimonas variabilis</name>
    <dbReference type="NCBI Taxonomy" id="74312"/>
    <lineage>
        <taxon>Bacteria</taxon>
        <taxon>Pseudomonadati</taxon>
        <taxon>Pseudomonadota</taxon>
        <taxon>Alphaproteobacteria</taxon>
        <taxon>Caulobacterales</taxon>
        <taxon>Caulobacteraceae</taxon>
        <taxon>Brevundimonas</taxon>
    </lineage>
</organism>
<name>A0A7W9CII6_9CAUL</name>
<dbReference type="InterPro" id="IPR011033">
    <property type="entry name" value="PRC_barrel-like_sf"/>
</dbReference>
<dbReference type="SUPFAM" id="SSF50346">
    <property type="entry name" value="PRC-barrel domain"/>
    <property type="match status" value="1"/>
</dbReference>
<comment type="caution">
    <text evidence="3">The sequence shown here is derived from an EMBL/GenBank/DDBJ whole genome shotgun (WGS) entry which is preliminary data.</text>
</comment>
<dbReference type="EMBL" id="JACHOR010000002">
    <property type="protein sequence ID" value="MBB5746091.1"/>
    <property type="molecule type" value="Genomic_DNA"/>
</dbReference>
<keyword evidence="4" id="KW-1185">Reference proteome</keyword>
<reference evidence="3 4" key="1">
    <citation type="submission" date="2020-08" db="EMBL/GenBank/DDBJ databases">
        <title>Genomic Encyclopedia of Type Strains, Phase IV (KMG-IV): sequencing the most valuable type-strain genomes for metagenomic binning, comparative biology and taxonomic classification.</title>
        <authorList>
            <person name="Goeker M."/>
        </authorList>
    </citation>
    <scope>NUCLEOTIDE SEQUENCE [LARGE SCALE GENOMIC DNA]</scope>
    <source>
        <strain evidence="3 4">DSM 4737</strain>
    </source>
</reference>
<feature type="signal peptide" evidence="1">
    <location>
        <begin position="1"/>
        <end position="19"/>
    </location>
</feature>
<proteinExistence type="predicted"/>
<dbReference type="RefSeq" id="WP_183213035.1">
    <property type="nucleotide sequence ID" value="NZ_JACHOR010000002.1"/>
</dbReference>
<evidence type="ECO:0000256" key="1">
    <source>
        <dbReference type="SAM" id="SignalP"/>
    </source>
</evidence>